<dbReference type="InterPro" id="IPR027417">
    <property type="entry name" value="P-loop_NTPase"/>
</dbReference>
<comment type="caution">
    <text evidence="3">The sequence shown here is derived from an EMBL/GenBank/DDBJ whole genome shotgun (WGS) entry which is preliminary data.</text>
</comment>
<dbReference type="GO" id="GO:0005525">
    <property type="term" value="F:GTP binding"/>
    <property type="evidence" value="ECO:0007669"/>
    <property type="project" value="InterPro"/>
</dbReference>
<dbReference type="NCBIfam" id="TIGR00231">
    <property type="entry name" value="small_GTP"/>
    <property type="match status" value="1"/>
</dbReference>
<dbReference type="InterPro" id="IPR005225">
    <property type="entry name" value="Small_GTP-bd"/>
</dbReference>
<dbReference type="InterPro" id="IPR001806">
    <property type="entry name" value="Small_GTPase"/>
</dbReference>
<dbReference type="FunFam" id="3.40.50.300:FF:001447">
    <property type="entry name" value="Ras-related protein Rab-1B"/>
    <property type="match status" value="1"/>
</dbReference>
<dbReference type="SMART" id="SM00174">
    <property type="entry name" value="RHO"/>
    <property type="match status" value="1"/>
</dbReference>
<dbReference type="SMART" id="SM00173">
    <property type="entry name" value="RAS"/>
    <property type="match status" value="1"/>
</dbReference>
<dbReference type="PRINTS" id="PR00449">
    <property type="entry name" value="RASTRNSFRMNG"/>
</dbReference>
<reference evidence="3" key="1">
    <citation type="submission" date="2023-03" db="EMBL/GenBank/DDBJ databases">
        <authorList>
            <person name="Steffen K."/>
            <person name="Cardenas P."/>
        </authorList>
    </citation>
    <scope>NUCLEOTIDE SEQUENCE</scope>
</reference>
<keyword evidence="2" id="KW-0547">Nucleotide-binding</keyword>
<dbReference type="GO" id="GO:0003924">
    <property type="term" value="F:GTPase activity"/>
    <property type="evidence" value="ECO:0007669"/>
    <property type="project" value="InterPro"/>
</dbReference>
<dbReference type="Proteomes" id="UP001174909">
    <property type="component" value="Unassembled WGS sequence"/>
</dbReference>
<dbReference type="PANTHER" id="PTHR47978">
    <property type="match status" value="1"/>
</dbReference>
<organism evidence="3 4">
    <name type="scientific">Geodia barretti</name>
    <name type="common">Barrett's horny sponge</name>
    <dbReference type="NCBI Taxonomy" id="519541"/>
    <lineage>
        <taxon>Eukaryota</taxon>
        <taxon>Metazoa</taxon>
        <taxon>Porifera</taxon>
        <taxon>Demospongiae</taxon>
        <taxon>Heteroscleromorpha</taxon>
        <taxon>Tetractinellida</taxon>
        <taxon>Astrophorina</taxon>
        <taxon>Geodiidae</taxon>
        <taxon>Geodia</taxon>
    </lineage>
</organism>
<dbReference type="Gene3D" id="3.40.50.300">
    <property type="entry name" value="P-loop containing nucleotide triphosphate hydrolases"/>
    <property type="match status" value="1"/>
</dbReference>
<feature type="non-terminal residue" evidence="3">
    <location>
        <position position="184"/>
    </location>
</feature>
<evidence type="ECO:0000313" key="3">
    <source>
        <dbReference type="EMBL" id="CAI8027239.1"/>
    </source>
</evidence>
<evidence type="ECO:0000313" key="4">
    <source>
        <dbReference type="Proteomes" id="UP001174909"/>
    </source>
</evidence>
<dbReference type="SUPFAM" id="SSF52540">
    <property type="entry name" value="P-loop containing nucleoside triphosphate hydrolases"/>
    <property type="match status" value="1"/>
</dbReference>
<evidence type="ECO:0000256" key="2">
    <source>
        <dbReference type="ARBA" id="ARBA00022741"/>
    </source>
</evidence>
<dbReference type="PROSITE" id="PS51419">
    <property type="entry name" value="RAB"/>
    <property type="match status" value="1"/>
</dbReference>
<dbReference type="SMART" id="SM00176">
    <property type="entry name" value="RAN"/>
    <property type="match status" value="1"/>
</dbReference>
<dbReference type="AlphaFoldDB" id="A0AA35SCM7"/>
<dbReference type="Pfam" id="PF00071">
    <property type="entry name" value="Ras"/>
    <property type="match status" value="1"/>
</dbReference>
<keyword evidence="4" id="KW-1185">Reference proteome</keyword>
<evidence type="ECO:0000256" key="1">
    <source>
        <dbReference type="ARBA" id="ARBA00006270"/>
    </source>
</evidence>
<dbReference type="EMBL" id="CASHTH010002265">
    <property type="protein sequence ID" value="CAI8027239.1"/>
    <property type="molecule type" value="Genomic_DNA"/>
</dbReference>
<sequence length="184" mass="21105">MAESGSVVVGDLTGKERSVVKVKPEDYELVDKDFTAVKIICLGDSAVGKSKLVERFLVDEFKSQQQSTYAVTLYKYETKVRGEKVIADFWDTAGQERFNSMHTSYYHQAHACILVFDVTRKITYKNLQHWYSELRQNRPDIPCILVANKIDVDYKVTQKSFKFARNNHLPFYFVSAADGTNVVK</sequence>
<protein>
    <submittedName>
        <fullName evidence="3">Rab-like protein 2A</fullName>
    </submittedName>
</protein>
<accession>A0AA35SCM7</accession>
<comment type="similarity">
    <text evidence="1">Belongs to the small GTPase superfamily. Rab family.</text>
</comment>
<dbReference type="SMART" id="SM00175">
    <property type="entry name" value="RAB"/>
    <property type="match status" value="1"/>
</dbReference>
<name>A0AA35SCM7_GEOBA</name>
<gene>
    <name evidence="3" type="ORF">GBAR_LOCUS15589</name>
</gene>
<proteinExistence type="inferred from homology"/>